<evidence type="ECO:0000313" key="1">
    <source>
        <dbReference type="EMBL" id="ENH98519.1"/>
    </source>
</evidence>
<name>N4WH08_COCH4</name>
<feature type="non-terminal residue" evidence="1">
    <location>
        <position position="1"/>
    </location>
</feature>
<sequence length="58" mass="6662">FQIGKKGLLCNSQLNAHKGIIKSIRPKLEVSILNITRRTNLNRTLWDRTPARHALQEV</sequence>
<organism evidence="1 2">
    <name type="scientific">Cochliobolus heterostrophus (strain C4 / ATCC 48331 / race T)</name>
    <name type="common">Southern corn leaf blight fungus</name>
    <name type="synonym">Bipolaris maydis</name>
    <dbReference type="NCBI Taxonomy" id="665024"/>
    <lineage>
        <taxon>Eukaryota</taxon>
        <taxon>Fungi</taxon>
        <taxon>Dikarya</taxon>
        <taxon>Ascomycota</taxon>
        <taxon>Pezizomycotina</taxon>
        <taxon>Dothideomycetes</taxon>
        <taxon>Pleosporomycetidae</taxon>
        <taxon>Pleosporales</taxon>
        <taxon>Pleosporineae</taxon>
        <taxon>Pleosporaceae</taxon>
        <taxon>Bipolaris</taxon>
    </lineage>
</organism>
<evidence type="ECO:0000313" key="2">
    <source>
        <dbReference type="Proteomes" id="UP000012338"/>
    </source>
</evidence>
<dbReference type="EMBL" id="KB733571">
    <property type="protein sequence ID" value="ENH98519.1"/>
    <property type="molecule type" value="Genomic_DNA"/>
</dbReference>
<protein>
    <submittedName>
        <fullName evidence="1">Uncharacterized protein</fullName>
    </submittedName>
</protein>
<accession>N4WH08</accession>
<dbReference type="HOGENOM" id="CLU_2984440_0_0_1"/>
<reference evidence="2" key="2">
    <citation type="journal article" date="2013" name="PLoS Genet.">
        <title>Comparative genome structure, secondary metabolite, and effector coding capacity across Cochliobolus pathogens.</title>
        <authorList>
            <person name="Condon B.J."/>
            <person name="Leng Y."/>
            <person name="Wu D."/>
            <person name="Bushley K.E."/>
            <person name="Ohm R.A."/>
            <person name="Otillar R."/>
            <person name="Martin J."/>
            <person name="Schackwitz W."/>
            <person name="Grimwood J."/>
            <person name="MohdZainudin N."/>
            <person name="Xue C."/>
            <person name="Wang R."/>
            <person name="Manning V.A."/>
            <person name="Dhillon B."/>
            <person name="Tu Z.J."/>
            <person name="Steffenson B.J."/>
            <person name="Salamov A."/>
            <person name="Sun H."/>
            <person name="Lowry S."/>
            <person name="LaButti K."/>
            <person name="Han J."/>
            <person name="Copeland A."/>
            <person name="Lindquist E."/>
            <person name="Barry K."/>
            <person name="Schmutz J."/>
            <person name="Baker S.E."/>
            <person name="Ciuffetti L.M."/>
            <person name="Grigoriev I.V."/>
            <person name="Zhong S."/>
            <person name="Turgeon B.G."/>
        </authorList>
    </citation>
    <scope>NUCLEOTIDE SEQUENCE [LARGE SCALE GENOMIC DNA]</scope>
    <source>
        <strain evidence="2">C4 / ATCC 48331 / race T</strain>
    </source>
</reference>
<proteinExistence type="predicted"/>
<keyword evidence="2" id="KW-1185">Reference proteome</keyword>
<gene>
    <name evidence="1" type="ORF">COCC4DRAFT_155553</name>
</gene>
<dbReference type="AlphaFoldDB" id="N4WH08"/>
<reference evidence="1 2" key="1">
    <citation type="journal article" date="2012" name="PLoS Pathog.">
        <title>Diverse lifestyles and strategies of plant pathogenesis encoded in the genomes of eighteen Dothideomycetes fungi.</title>
        <authorList>
            <person name="Ohm R.A."/>
            <person name="Feau N."/>
            <person name="Henrissat B."/>
            <person name="Schoch C.L."/>
            <person name="Horwitz B.A."/>
            <person name="Barry K.W."/>
            <person name="Condon B.J."/>
            <person name="Copeland A.C."/>
            <person name="Dhillon B."/>
            <person name="Glaser F."/>
            <person name="Hesse C.N."/>
            <person name="Kosti I."/>
            <person name="LaButti K."/>
            <person name="Lindquist E.A."/>
            <person name="Lucas S."/>
            <person name="Salamov A.A."/>
            <person name="Bradshaw R.E."/>
            <person name="Ciuffetti L."/>
            <person name="Hamelin R.C."/>
            <person name="Kema G.H.J."/>
            <person name="Lawrence C."/>
            <person name="Scott J.A."/>
            <person name="Spatafora J.W."/>
            <person name="Turgeon B.G."/>
            <person name="de Wit P.J.G.M."/>
            <person name="Zhong S."/>
            <person name="Goodwin S.B."/>
            <person name="Grigoriev I.V."/>
        </authorList>
    </citation>
    <scope>NUCLEOTIDE SEQUENCE [LARGE SCALE GENOMIC DNA]</scope>
    <source>
        <strain evidence="2">C4 / ATCC 48331 / race T</strain>
    </source>
</reference>
<dbReference type="Proteomes" id="UP000012338">
    <property type="component" value="Unassembled WGS sequence"/>
</dbReference>